<sequence>MNKLGKKLFLSISLTIILIFTISLLLINYFLPKYNIYKTREGLNKITTQIQSASDETLVDMINRIENENNVTIVYTSIKGTEDEMNDALRSQLAHKRVTLNKLWITKEEVMKVKRSGQSNKLYDQEKLKASFFAKYIAKNDMLILVGVSIAHSNELIEALNTFYLYILGFSILLVVVLVWVLSKTITTPLKELSDVAEEISNLKFKRSQVKTNDEIGDLANSINIMSNKLHEAHRDLMDKNEHLKRFMGDITHELKTPIALVKAYSMGIQDGLDDGTYLDTIIKQTDQMSNLIEELLRFSKIERDLLQKEEFQVISLIQSVIEKHEIEFQAKDIHLQMDCRARDVNIYADLDKIKMVFNNLISNAIKYTENQNIKIVLEDRNDCVYFSIQNGINPDISTDIEKIWEPFYVLEASRSKEISGTGLGLAIVKSILERHGFEYGVSIIKNEIQFYVYIEKSLL</sequence>
<dbReference type="CDD" id="cd00075">
    <property type="entry name" value="HATPase"/>
    <property type="match status" value="1"/>
</dbReference>
<dbReference type="EC" id="2.7.13.3" evidence="3"/>
<reference evidence="16" key="1">
    <citation type="submission" date="2023-11" db="EMBL/GenBank/DDBJ databases">
        <title>Genome Sequence of Bacillus pseudomycoides stain BUPM19.</title>
        <authorList>
            <person name="Farhat A."/>
        </authorList>
    </citation>
    <scope>NUCLEOTIDE SEQUENCE [LARGE SCALE GENOMIC DNA]</scope>
    <source>
        <strain evidence="16">BUPM19</strain>
    </source>
</reference>
<feature type="transmembrane region" description="Helical" evidence="12">
    <location>
        <begin position="163"/>
        <end position="182"/>
    </location>
</feature>
<name>A0ABU5K0B2_9BACI</name>
<keyword evidence="5" id="KW-0597">Phosphoprotein</keyword>
<evidence type="ECO:0000256" key="11">
    <source>
        <dbReference type="ARBA" id="ARBA00023136"/>
    </source>
</evidence>
<dbReference type="SMART" id="SM00388">
    <property type="entry name" value="HisKA"/>
    <property type="match status" value="1"/>
</dbReference>
<dbReference type="Pfam" id="PF00672">
    <property type="entry name" value="HAMP"/>
    <property type="match status" value="1"/>
</dbReference>
<evidence type="ECO:0000259" key="14">
    <source>
        <dbReference type="PROSITE" id="PS50885"/>
    </source>
</evidence>
<evidence type="ECO:0000256" key="9">
    <source>
        <dbReference type="ARBA" id="ARBA00022840"/>
    </source>
</evidence>
<dbReference type="SUPFAM" id="SSF158472">
    <property type="entry name" value="HAMP domain-like"/>
    <property type="match status" value="1"/>
</dbReference>
<evidence type="ECO:0000256" key="10">
    <source>
        <dbReference type="ARBA" id="ARBA00023012"/>
    </source>
</evidence>
<comment type="subcellular location">
    <subcellularLocation>
        <location evidence="2">Cell membrane</location>
        <topology evidence="2">Multi-pass membrane protein</topology>
    </subcellularLocation>
</comment>
<feature type="domain" description="Histidine kinase" evidence="13">
    <location>
        <begin position="250"/>
        <end position="441"/>
    </location>
</feature>
<evidence type="ECO:0000313" key="16">
    <source>
        <dbReference type="Proteomes" id="UP001291930"/>
    </source>
</evidence>
<dbReference type="InterPro" id="IPR003660">
    <property type="entry name" value="HAMP_dom"/>
</dbReference>
<keyword evidence="6" id="KW-0808">Transferase</keyword>
<dbReference type="PANTHER" id="PTHR42878">
    <property type="entry name" value="TWO-COMPONENT HISTIDINE KINASE"/>
    <property type="match status" value="1"/>
</dbReference>
<evidence type="ECO:0000256" key="4">
    <source>
        <dbReference type="ARBA" id="ARBA00022475"/>
    </source>
</evidence>
<evidence type="ECO:0000313" key="15">
    <source>
        <dbReference type="EMBL" id="MDZ5609149.1"/>
    </source>
</evidence>
<keyword evidence="7" id="KW-0547">Nucleotide-binding</keyword>
<keyword evidence="11 12" id="KW-0472">Membrane</keyword>
<keyword evidence="9" id="KW-0067">ATP-binding</keyword>
<keyword evidence="12" id="KW-1133">Transmembrane helix</keyword>
<keyword evidence="4" id="KW-1003">Cell membrane</keyword>
<dbReference type="PROSITE" id="PS50109">
    <property type="entry name" value="HIS_KIN"/>
    <property type="match status" value="1"/>
</dbReference>
<comment type="catalytic activity">
    <reaction evidence="1">
        <text>ATP + protein L-histidine = ADP + protein N-phospho-L-histidine.</text>
        <dbReference type="EC" id="2.7.13.3"/>
    </reaction>
</comment>
<dbReference type="SMART" id="SM00387">
    <property type="entry name" value="HATPase_c"/>
    <property type="match status" value="1"/>
</dbReference>
<dbReference type="CDD" id="cd00082">
    <property type="entry name" value="HisKA"/>
    <property type="match status" value="1"/>
</dbReference>
<dbReference type="SUPFAM" id="SSF55874">
    <property type="entry name" value="ATPase domain of HSP90 chaperone/DNA topoisomerase II/histidine kinase"/>
    <property type="match status" value="1"/>
</dbReference>
<keyword evidence="16" id="KW-1185">Reference proteome</keyword>
<dbReference type="PROSITE" id="PS50885">
    <property type="entry name" value="HAMP"/>
    <property type="match status" value="1"/>
</dbReference>
<evidence type="ECO:0000256" key="5">
    <source>
        <dbReference type="ARBA" id="ARBA00022553"/>
    </source>
</evidence>
<dbReference type="Gene3D" id="6.10.340.10">
    <property type="match status" value="1"/>
</dbReference>
<protein>
    <recommendedName>
        <fullName evidence="3">histidine kinase</fullName>
        <ecNumber evidence="3">2.7.13.3</ecNumber>
    </recommendedName>
</protein>
<comment type="caution">
    <text evidence="15">The sequence shown here is derived from an EMBL/GenBank/DDBJ whole genome shotgun (WGS) entry which is preliminary data.</text>
</comment>
<accession>A0ABU5K0B2</accession>
<dbReference type="GO" id="GO:0016301">
    <property type="term" value="F:kinase activity"/>
    <property type="evidence" value="ECO:0007669"/>
    <property type="project" value="UniProtKB-KW"/>
</dbReference>
<evidence type="ECO:0000256" key="12">
    <source>
        <dbReference type="SAM" id="Phobius"/>
    </source>
</evidence>
<dbReference type="InterPro" id="IPR005467">
    <property type="entry name" value="His_kinase_dom"/>
</dbReference>
<dbReference type="Pfam" id="PF00512">
    <property type="entry name" value="HisKA"/>
    <property type="match status" value="1"/>
</dbReference>
<evidence type="ECO:0000256" key="6">
    <source>
        <dbReference type="ARBA" id="ARBA00022679"/>
    </source>
</evidence>
<evidence type="ECO:0000256" key="1">
    <source>
        <dbReference type="ARBA" id="ARBA00000085"/>
    </source>
</evidence>
<dbReference type="InterPro" id="IPR036890">
    <property type="entry name" value="HATPase_C_sf"/>
</dbReference>
<evidence type="ECO:0000256" key="2">
    <source>
        <dbReference type="ARBA" id="ARBA00004651"/>
    </source>
</evidence>
<dbReference type="InterPro" id="IPR004358">
    <property type="entry name" value="Sig_transdc_His_kin-like_C"/>
</dbReference>
<feature type="domain" description="HAMP" evidence="14">
    <location>
        <begin position="184"/>
        <end position="235"/>
    </location>
</feature>
<feature type="transmembrane region" description="Helical" evidence="12">
    <location>
        <begin position="12"/>
        <end position="31"/>
    </location>
</feature>
<dbReference type="RefSeq" id="WP_374218696.1">
    <property type="nucleotide sequence ID" value="NZ_JAXOVW010000051.1"/>
</dbReference>
<dbReference type="Gene3D" id="3.30.565.10">
    <property type="entry name" value="Histidine kinase-like ATPase, C-terminal domain"/>
    <property type="match status" value="1"/>
</dbReference>
<dbReference type="SUPFAM" id="SSF47384">
    <property type="entry name" value="Homodimeric domain of signal transducing histidine kinase"/>
    <property type="match status" value="1"/>
</dbReference>
<keyword evidence="10" id="KW-0902">Two-component regulatory system</keyword>
<gene>
    <name evidence="15" type="ORF">U2I54_19290</name>
</gene>
<proteinExistence type="predicted"/>
<dbReference type="InterPro" id="IPR003594">
    <property type="entry name" value="HATPase_dom"/>
</dbReference>
<organism evidence="15 16">
    <name type="scientific">Bacillus bingmayongensis</name>
    <dbReference type="NCBI Taxonomy" id="1150157"/>
    <lineage>
        <taxon>Bacteria</taxon>
        <taxon>Bacillati</taxon>
        <taxon>Bacillota</taxon>
        <taxon>Bacilli</taxon>
        <taxon>Bacillales</taxon>
        <taxon>Bacillaceae</taxon>
        <taxon>Bacillus</taxon>
    </lineage>
</organism>
<dbReference type="InterPro" id="IPR036097">
    <property type="entry name" value="HisK_dim/P_sf"/>
</dbReference>
<dbReference type="InterPro" id="IPR050351">
    <property type="entry name" value="BphY/WalK/GraS-like"/>
</dbReference>
<dbReference type="Proteomes" id="UP001291930">
    <property type="component" value="Unassembled WGS sequence"/>
</dbReference>
<evidence type="ECO:0000256" key="8">
    <source>
        <dbReference type="ARBA" id="ARBA00022777"/>
    </source>
</evidence>
<dbReference type="PANTHER" id="PTHR42878:SF3">
    <property type="entry name" value="HISTIDINE PROTEIN KINASE SAES"/>
    <property type="match status" value="1"/>
</dbReference>
<dbReference type="Pfam" id="PF02518">
    <property type="entry name" value="HATPase_c"/>
    <property type="match status" value="1"/>
</dbReference>
<keyword evidence="8 15" id="KW-0418">Kinase</keyword>
<evidence type="ECO:0000256" key="7">
    <source>
        <dbReference type="ARBA" id="ARBA00022741"/>
    </source>
</evidence>
<keyword evidence="12" id="KW-0812">Transmembrane</keyword>
<dbReference type="PRINTS" id="PR00344">
    <property type="entry name" value="BCTRLSENSOR"/>
</dbReference>
<evidence type="ECO:0000259" key="13">
    <source>
        <dbReference type="PROSITE" id="PS50109"/>
    </source>
</evidence>
<dbReference type="Gene3D" id="1.10.287.130">
    <property type="match status" value="1"/>
</dbReference>
<dbReference type="SMART" id="SM00304">
    <property type="entry name" value="HAMP"/>
    <property type="match status" value="1"/>
</dbReference>
<evidence type="ECO:0000256" key="3">
    <source>
        <dbReference type="ARBA" id="ARBA00012438"/>
    </source>
</evidence>
<dbReference type="EMBL" id="JAXOVW010000051">
    <property type="protein sequence ID" value="MDZ5609149.1"/>
    <property type="molecule type" value="Genomic_DNA"/>
</dbReference>
<dbReference type="CDD" id="cd06225">
    <property type="entry name" value="HAMP"/>
    <property type="match status" value="1"/>
</dbReference>
<dbReference type="InterPro" id="IPR003661">
    <property type="entry name" value="HisK_dim/P_dom"/>
</dbReference>